<dbReference type="InterPro" id="IPR047109">
    <property type="entry name" value="CAD-like"/>
</dbReference>
<keyword evidence="4" id="KW-0560">Oxidoreductase</keyword>
<dbReference type="InterPro" id="IPR013149">
    <property type="entry name" value="ADH-like_C"/>
</dbReference>
<dbReference type="GO" id="GO:0016616">
    <property type="term" value="F:oxidoreductase activity, acting on the CH-OH group of donors, NAD or NADP as acceptor"/>
    <property type="evidence" value="ECO:0007669"/>
    <property type="project" value="InterPro"/>
</dbReference>
<name>A0A9D4UPL2_ADICA</name>
<keyword evidence="2 5" id="KW-0479">Metal-binding</keyword>
<comment type="similarity">
    <text evidence="5">Belongs to the zinc-containing alcohol dehydrogenase family.</text>
</comment>
<accession>A0A9D4UPL2</accession>
<dbReference type="Proteomes" id="UP000886520">
    <property type="component" value="Chromosome 13"/>
</dbReference>
<dbReference type="Gene3D" id="3.40.50.720">
    <property type="entry name" value="NAD(P)-binding Rossmann-like Domain"/>
    <property type="match status" value="2"/>
</dbReference>
<keyword evidence="3 5" id="KW-0862">Zinc</keyword>
<evidence type="ECO:0000259" key="6">
    <source>
        <dbReference type="SMART" id="SM00829"/>
    </source>
</evidence>
<dbReference type="AlphaFoldDB" id="A0A9D4UPL2"/>
<evidence type="ECO:0000313" key="7">
    <source>
        <dbReference type="EMBL" id="KAI5071492.1"/>
    </source>
</evidence>
<comment type="cofactor">
    <cofactor evidence="1 5">
        <name>Zn(2+)</name>
        <dbReference type="ChEBI" id="CHEBI:29105"/>
    </cofactor>
</comment>
<dbReference type="Pfam" id="PF00107">
    <property type="entry name" value="ADH_zinc_N"/>
    <property type="match status" value="1"/>
</dbReference>
<evidence type="ECO:0000256" key="4">
    <source>
        <dbReference type="ARBA" id="ARBA00023002"/>
    </source>
</evidence>
<comment type="caution">
    <text evidence="7">The sequence shown here is derived from an EMBL/GenBank/DDBJ whole genome shotgun (WGS) entry which is preliminary data.</text>
</comment>
<organism evidence="7 8">
    <name type="scientific">Adiantum capillus-veneris</name>
    <name type="common">Maidenhair fern</name>
    <dbReference type="NCBI Taxonomy" id="13818"/>
    <lineage>
        <taxon>Eukaryota</taxon>
        <taxon>Viridiplantae</taxon>
        <taxon>Streptophyta</taxon>
        <taxon>Embryophyta</taxon>
        <taxon>Tracheophyta</taxon>
        <taxon>Polypodiopsida</taxon>
        <taxon>Polypodiidae</taxon>
        <taxon>Polypodiales</taxon>
        <taxon>Pteridineae</taxon>
        <taxon>Pteridaceae</taxon>
        <taxon>Vittarioideae</taxon>
        <taxon>Adiantum</taxon>
    </lineage>
</organism>
<dbReference type="SUPFAM" id="SSF50129">
    <property type="entry name" value="GroES-like"/>
    <property type="match status" value="1"/>
</dbReference>
<dbReference type="CDD" id="cd05283">
    <property type="entry name" value="CAD1"/>
    <property type="match status" value="1"/>
</dbReference>
<keyword evidence="8" id="KW-1185">Reference proteome</keyword>
<gene>
    <name evidence="7" type="ORF">GOP47_0013743</name>
</gene>
<dbReference type="InterPro" id="IPR020843">
    <property type="entry name" value="ER"/>
</dbReference>
<evidence type="ECO:0000256" key="2">
    <source>
        <dbReference type="ARBA" id="ARBA00022723"/>
    </source>
</evidence>
<dbReference type="PANTHER" id="PTHR42683">
    <property type="entry name" value="ALDEHYDE REDUCTASE"/>
    <property type="match status" value="1"/>
</dbReference>
<proteinExistence type="inferred from homology"/>
<dbReference type="InterPro" id="IPR013154">
    <property type="entry name" value="ADH-like_N"/>
</dbReference>
<dbReference type="Gene3D" id="3.90.180.10">
    <property type="entry name" value="Medium-chain alcohol dehydrogenases, catalytic domain"/>
    <property type="match status" value="1"/>
</dbReference>
<dbReference type="EMBL" id="JABFUD020000013">
    <property type="protein sequence ID" value="KAI5071492.1"/>
    <property type="molecule type" value="Genomic_DNA"/>
</dbReference>
<evidence type="ECO:0000256" key="3">
    <source>
        <dbReference type="ARBA" id="ARBA00022833"/>
    </source>
</evidence>
<evidence type="ECO:0000256" key="1">
    <source>
        <dbReference type="ARBA" id="ARBA00001947"/>
    </source>
</evidence>
<dbReference type="FunFam" id="3.40.50.720:FF:000022">
    <property type="entry name" value="Cinnamyl alcohol dehydrogenase"/>
    <property type="match status" value="1"/>
</dbReference>
<reference evidence="7" key="1">
    <citation type="submission" date="2021-01" db="EMBL/GenBank/DDBJ databases">
        <title>Adiantum capillus-veneris genome.</title>
        <authorList>
            <person name="Fang Y."/>
            <person name="Liao Q."/>
        </authorList>
    </citation>
    <scope>NUCLEOTIDE SEQUENCE</scope>
    <source>
        <strain evidence="7">H3</strain>
        <tissue evidence="7">Leaf</tissue>
    </source>
</reference>
<feature type="domain" description="Enoyl reductase (ER)" evidence="6">
    <location>
        <begin position="34"/>
        <end position="305"/>
    </location>
</feature>
<dbReference type="SUPFAM" id="SSF51735">
    <property type="entry name" value="NAD(P)-binding Rossmann-fold domains"/>
    <property type="match status" value="1"/>
</dbReference>
<evidence type="ECO:0000313" key="8">
    <source>
        <dbReference type="Proteomes" id="UP000886520"/>
    </source>
</evidence>
<dbReference type="InterPro" id="IPR036291">
    <property type="entry name" value="NAD(P)-bd_dom_sf"/>
</dbReference>
<dbReference type="InterPro" id="IPR002328">
    <property type="entry name" value="ADH_Zn_CS"/>
</dbReference>
<protein>
    <recommendedName>
        <fullName evidence="6">Enoyl reductase (ER) domain-containing protein</fullName>
    </recommendedName>
</protein>
<evidence type="ECO:0000256" key="5">
    <source>
        <dbReference type="RuleBase" id="RU361277"/>
    </source>
</evidence>
<sequence length="323" mass="34819">MANKAERHTDGSGEYIVRLAHDACVGYAALDSSGQLSPFCFVRRATGQDDVAFKVTHCGIRHTDLHQIRNEWKRSVYPMVPGHEIVGIVIEVGLKVSTFRIGDRVGVGCRVRSCGECKACQKKAEQFCAKGVFTYNAVDMDETITYGGYSSHMVANVKFVVRIPDGLPSDAAAPLLVAGITAYSPMRHFGMVENGKHLGVVGLGGVGHMAVKFGKAFGLKVTVISSSPGKEKEAKELLGADEFLVSSDKGAMQRASNTLDYILDTMVFVGVPDKPFAFNATSLIYGRKLVAGSLVGSIQETQEMLDLCAEKGENWKMSVSSEP</sequence>
<dbReference type="PROSITE" id="PS00059">
    <property type="entry name" value="ADH_ZINC"/>
    <property type="match status" value="1"/>
</dbReference>
<dbReference type="SMART" id="SM00829">
    <property type="entry name" value="PKS_ER"/>
    <property type="match status" value="1"/>
</dbReference>
<dbReference type="Pfam" id="PF08240">
    <property type="entry name" value="ADH_N"/>
    <property type="match status" value="1"/>
</dbReference>
<dbReference type="GO" id="GO:0008270">
    <property type="term" value="F:zinc ion binding"/>
    <property type="evidence" value="ECO:0007669"/>
    <property type="project" value="InterPro"/>
</dbReference>
<dbReference type="InterPro" id="IPR011032">
    <property type="entry name" value="GroES-like_sf"/>
</dbReference>
<dbReference type="OrthoDB" id="1879366at2759"/>